<gene>
    <name evidence="1" type="ORF">GALMADRAFT_254346</name>
</gene>
<evidence type="ECO:0000313" key="2">
    <source>
        <dbReference type="Proteomes" id="UP000027222"/>
    </source>
</evidence>
<protein>
    <submittedName>
        <fullName evidence="1">Uncharacterized protein</fullName>
    </submittedName>
</protein>
<proteinExistence type="predicted"/>
<keyword evidence="2" id="KW-1185">Reference proteome</keyword>
<dbReference type="EMBL" id="KL142394">
    <property type="protein sequence ID" value="KDR71139.1"/>
    <property type="molecule type" value="Genomic_DNA"/>
</dbReference>
<reference evidence="2" key="1">
    <citation type="journal article" date="2014" name="Proc. Natl. Acad. Sci. U.S.A.">
        <title>Extensive sampling of basidiomycete genomes demonstrates inadequacy of the white-rot/brown-rot paradigm for wood decay fungi.</title>
        <authorList>
            <person name="Riley R."/>
            <person name="Salamov A.A."/>
            <person name="Brown D.W."/>
            <person name="Nagy L.G."/>
            <person name="Floudas D."/>
            <person name="Held B.W."/>
            <person name="Levasseur A."/>
            <person name="Lombard V."/>
            <person name="Morin E."/>
            <person name="Otillar R."/>
            <person name="Lindquist E.A."/>
            <person name="Sun H."/>
            <person name="LaButti K.M."/>
            <person name="Schmutz J."/>
            <person name="Jabbour D."/>
            <person name="Luo H."/>
            <person name="Baker S.E."/>
            <person name="Pisabarro A.G."/>
            <person name="Walton J.D."/>
            <person name="Blanchette R.A."/>
            <person name="Henrissat B."/>
            <person name="Martin F."/>
            <person name="Cullen D."/>
            <person name="Hibbett D.S."/>
            <person name="Grigoriev I.V."/>
        </authorList>
    </citation>
    <scope>NUCLEOTIDE SEQUENCE [LARGE SCALE GENOMIC DNA]</scope>
    <source>
        <strain evidence="2">CBS 339.88</strain>
    </source>
</reference>
<sequence>MGAHQKHDVLMVVVCDKWADEARRRVEQCEIASHTVARGKQRPKVKTVHSH</sequence>
<name>A0A067STV6_GALM3</name>
<dbReference type="Proteomes" id="UP000027222">
    <property type="component" value="Unassembled WGS sequence"/>
</dbReference>
<dbReference type="HOGENOM" id="CLU_3106490_0_0_1"/>
<organism evidence="1 2">
    <name type="scientific">Galerina marginata (strain CBS 339.88)</name>
    <dbReference type="NCBI Taxonomy" id="685588"/>
    <lineage>
        <taxon>Eukaryota</taxon>
        <taxon>Fungi</taxon>
        <taxon>Dikarya</taxon>
        <taxon>Basidiomycota</taxon>
        <taxon>Agaricomycotina</taxon>
        <taxon>Agaricomycetes</taxon>
        <taxon>Agaricomycetidae</taxon>
        <taxon>Agaricales</taxon>
        <taxon>Agaricineae</taxon>
        <taxon>Strophariaceae</taxon>
        <taxon>Galerina</taxon>
    </lineage>
</organism>
<dbReference type="AlphaFoldDB" id="A0A067STV6"/>
<evidence type="ECO:0000313" key="1">
    <source>
        <dbReference type="EMBL" id="KDR71139.1"/>
    </source>
</evidence>
<accession>A0A067STV6</accession>